<gene>
    <name evidence="2" type="ORF">GCM10011354_27480</name>
</gene>
<feature type="domain" description="Methyltransferase FkbM" evidence="1">
    <location>
        <begin position="47"/>
        <end position="221"/>
    </location>
</feature>
<dbReference type="InterPro" id="IPR006342">
    <property type="entry name" value="FkbM_mtfrase"/>
</dbReference>
<dbReference type="GO" id="GO:0008168">
    <property type="term" value="F:methyltransferase activity"/>
    <property type="evidence" value="ECO:0007669"/>
    <property type="project" value="UniProtKB-KW"/>
</dbReference>
<dbReference type="NCBIfam" id="TIGR01444">
    <property type="entry name" value="fkbM_fam"/>
    <property type="match status" value="1"/>
</dbReference>
<dbReference type="InterPro" id="IPR029063">
    <property type="entry name" value="SAM-dependent_MTases_sf"/>
</dbReference>
<dbReference type="Proteomes" id="UP000650511">
    <property type="component" value="Unassembled WGS sequence"/>
</dbReference>
<organism evidence="2 3">
    <name type="scientific">Egicoccus halophilus</name>
    <dbReference type="NCBI Taxonomy" id="1670830"/>
    <lineage>
        <taxon>Bacteria</taxon>
        <taxon>Bacillati</taxon>
        <taxon>Actinomycetota</taxon>
        <taxon>Nitriliruptoria</taxon>
        <taxon>Egicoccales</taxon>
        <taxon>Egicoccaceae</taxon>
        <taxon>Egicoccus</taxon>
    </lineage>
</organism>
<reference evidence="2" key="1">
    <citation type="journal article" date="2014" name="Int. J. Syst. Evol. Microbiol.">
        <title>Complete genome sequence of Corynebacterium casei LMG S-19264T (=DSM 44701T), isolated from a smear-ripened cheese.</title>
        <authorList>
            <consortium name="US DOE Joint Genome Institute (JGI-PGF)"/>
            <person name="Walter F."/>
            <person name="Albersmeier A."/>
            <person name="Kalinowski J."/>
            <person name="Ruckert C."/>
        </authorList>
    </citation>
    <scope>NUCLEOTIDE SEQUENCE</scope>
    <source>
        <strain evidence="2">CGMCC 1.14988</strain>
    </source>
</reference>
<keyword evidence="3" id="KW-1185">Reference proteome</keyword>
<dbReference type="EMBL" id="BMHA01000010">
    <property type="protein sequence ID" value="GGI08114.1"/>
    <property type="molecule type" value="Genomic_DNA"/>
</dbReference>
<dbReference type="SUPFAM" id="SSF53335">
    <property type="entry name" value="S-adenosyl-L-methionine-dependent methyltransferases"/>
    <property type="match status" value="1"/>
</dbReference>
<dbReference type="OrthoDB" id="4703964at2"/>
<comment type="caution">
    <text evidence="2">The sequence shown here is derived from an EMBL/GenBank/DDBJ whole genome shotgun (WGS) entry which is preliminary data.</text>
</comment>
<protein>
    <submittedName>
        <fullName evidence="2">Putative methyltransferase</fullName>
    </submittedName>
</protein>
<evidence type="ECO:0000313" key="2">
    <source>
        <dbReference type="EMBL" id="GGI08114.1"/>
    </source>
</evidence>
<accession>A0A8J3EUP6</accession>
<reference evidence="2" key="2">
    <citation type="submission" date="2020-09" db="EMBL/GenBank/DDBJ databases">
        <authorList>
            <person name="Sun Q."/>
            <person name="Zhou Y."/>
        </authorList>
    </citation>
    <scope>NUCLEOTIDE SEQUENCE</scope>
    <source>
        <strain evidence="2">CGMCC 1.14988</strain>
    </source>
</reference>
<proteinExistence type="predicted"/>
<keyword evidence="2" id="KW-0489">Methyltransferase</keyword>
<dbReference type="Pfam" id="PF05050">
    <property type="entry name" value="Methyltransf_21"/>
    <property type="match status" value="1"/>
</dbReference>
<dbReference type="RefSeq" id="WP_130649017.1">
    <property type="nucleotide sequence ID" value="NZ_BMHA01000010.1"/>
</dbReference>
<dbReference type="Gene3D" id="3.40.50.150">
    <property type="entry name" value="Vaccinia Virus protein VP39"/>
    <property type="match status" value="1"/>
</dbReference>
<dbReference type="PANTHER" id="PTHR34203">
    <property type="entry name" value="METHYLTRANSFERASE, FKBM FAMILY PROTEIN"/>
    <property type="match status" value="1"/>
</dbReference>
<dbReference type="InterPro" id="IPR052514">
    <property type="entry name" value="SAM-dependent_MTase"/>
</dbReference>
<sequence length="257" mass="28039">MAGPARDDRSDDGRPSPLERAVDRIPFLEKELFLLRRLVRPGQVCLDVGAAGGAHLLVMAAGVGPTGRVLGFEPRPGSLSMLRRLVRMTRLDDRVRLYQVALSDAAGTLPLRIPVVPTRAHFHGSAPDRSATAAFARLPHREIVVPTRRLDDVVTDEGLERVDLLKCDVEGAELKVLAGAAQVLQDHRPLVVLEADDLHQARENATGADVLAAVAAHGYRVYRYRRGALETVDGPVPGEDDYLFVPEERPAPVAVRR</sequence>
<dbReference type="PANTHER" id="PTHR34203:SF15">
    <property type="entry name" value="SLL1173 PROTEIN"/>
    <property type="match status" value="1"/>
</dbReference>
<evidence type="ECO:0000259" key="1">
    <source>
        <dbReference type="Pfam" id="PF05050"/>
    </source>
</evidence>
<keyword evidence="2" id="KW-0808">Transferase</keyword>
<name>A0A8J3EUP6_9ACTN</name>
<dbReference type="GO" id="GO:0032259">
    <property type="term" value="P:methylation"/>
    <property type="evidence" value="ECO:0007669"/>
    <property type="project" value="UniProtKB-KW"/>
</dbReference>
<evidence type="ECO:0000313" key="3">
    <source>
        <dbReference type="Proteomes" id="UP000650511"/>
    </source>
</evidence>
<dbReference type="AlphaFoldDB" id="A0A8J3EUP6"/>